<geneLocation type="plasmid" evidence="8">
    <name>R7K</name>
</geneLocation>
<dbReference type="AlphaFoldDB" id="B2G2P4"/>
<evidence type="ECO:0000256" key="5">
    <source>
        <dbReference type="SAM" id="MobiDB-lite"/>
    </source>
</evidence>
<keyword evidence="2 6" id="KW-0812">Transmembrane</keyword>
<feature type="transmembrane region" description="Helical" evidence="6">
    <location>
        <begin position="72"/>
        <end position="92"/>
    </location>
</feature>
<organism evidence="8">
    <name type="scientific">Providencia rettgeri</name>
    <dbReference type="NCBI Taxonomy" id="587"/>
    <lineage>
        <taxon>Bacteria</taxon>
        <taxon>Pseudomonadati</taxon>
        <taxon>Pseudomonadota</taxon>
        <taxon>Gammaproteobacteria</taxon>
        <taxon>Enterobacterales</taxon>
        <taxon>Morganellaceae</taxon>
        <taxon>Providencia</taxon>
    </lineage>
</organism>
<evidence type="ECO:0000256" key="1">
    <source>
        <dbReference type="ARBA" id="ARBA00004167"/>
    </source>
</evidence>
<dbReference type="InterPro" id="IPR007430">
    <property type="entry name" value="VirB8"/>
</dbReference>
<evidence type="ECO:0000256" key="6">
    <source>
        <dbReference type="SAM" id="Phobius"/>
    </source>
</evidence>
<evidence type="ECO:0000259" key="7">
    <source>
        <dbReference type="Pfam" id="PF04335"/>
    </source>
</evidence>
<evidence type="ECO:0000313" key="8">
    <source>
        <dbReference type="EMBL" id="CAQ48358.1"/>
    </source>
</evidence>
<reference evidence="8" key="1">
    <citation type="journal article" date="2008" name="Antimicrob. Agents Chemother.">
        <title>Different pathways to acquiring resistance genes illustrated by the recent evolution of IncW plasmids.</title>
        <authorList>
            <person name="Revilla C."/>
            <person name="Garcillan-Barcia M.P."/>
            <person name="Fernandez-Lopez R."/>
            <person name="Thomson N.R."/>
            <person name="Sanders M."/>
            <person name="Cheung M."/>
            <person name="Thomas C.M."/>
            <person name="de la Cruz F."/>
        </authorList>
    </citation>
    <scope>NUCLEOTIDE SEQUENCE [LARGE SCALE GENOMIC DNA]</scope>
    <source>
        <plasmid evidence="8">R7K</plasmid>
    </source>
</reference>
<feature type="region of interest" description="Disordered" evidence="5">
    <location>
        <begin position="1"/>
        <end position="37"/>
    </location>
</feature>
<dbReference type="SUPFAM" id="SSF54427">
    <property type="entry name" value="NTF2-like"/>
    <property type="match status" value="1"/>
</dbReference>
<feature type="compositionally biased region" description="Polar residues" evidence="5">
    <location>
        <begin position="1"/>
        <end position="17"/>
    </location>
</feature>
<dbReference type="InterPro" id="IPR032710">
    <property type="entry name" value="NTF2-like_dom_sf"/>
</dbReference>
<dbReference type="EMBL" id="AM901564">
    <property type="protein sequence ID" value="CAQ48358.1"/>
    <property type="molecule type" value="Genomic_DNA"/>
</dbReference>
<dbReference type="Pfam" id="PF04335">
    <property type="entry name" value="VirB8"/>
    <property type="match status" value="1"/>
</dbReference>
<dbReference type="InterPro" id="IPR026264">
    <property type="entry name" value="VirB8/PtlE"/>
</dbReference>
<proteinExistence type="predicted"/>
<keyword evidence="4 6" id="KW-0472">Membrane</keyword>
<dbReference type="Gene3D" id="3.10.450.230">
    <property type="entry name" value="VirB8 protein"/>
    <property type="match status" value="1"/>
</dbReference>
<comment type="subcellular location">
    <subcellularLocation>
        <location evidence="1">Membrane</location>
        <topology evidence="1">Single-pass membrane protein</topology>
    </subcellularLocation>
</comment>
<evidence type="ECO:0000256" key="4">
    <source>
        <dbReference type="ARBA" id="ARBA00023136"/>
    </source>
</evidence>
<dbReference type="GO" id="GO:0030255">
    <property type="term" value="P:protein secretion by the type IV secretion system"/>
    <property type="evidence" value="ECO:0007669"/>
    <property type="project" value="InterPro"/>
</dbReference>
<evidence type="ECO:0000256" key="2">
    <source>
        <dbReference type="ARBA" id="ARBA00022692"/>
    </source>
</evidence>
<keyword evidence="3 6" id="KW-1133">Transmembrane helix</keyword>
<keyword evidence="8" id="KW-0614">Plasmid</keyword>
<dbReference type="PIRSF" id="PIRSF003299">
    <property type="entry name" value="VirB8_PtlE"/>
    <property type="match status" value="1"/>
</dbReference>
<dbReference type="GO" id="GO:0016020">
    <property type="term" value="C:membrane"/>
    <property type="evidence" value="ECO:0007669"/>
    <property type="project" value="UniProtKB-SubCell"/>
</dbReference>
<accession>B2G2P4</accession>
<sequence>MHRLPSRSSRVISTGSRSTRRCPWKFSEGTMSKKQPKPVKAEQLKSYYEESRGLERDLIGEFVKSRKTAWRVATASGLFGLLGMVCGIVGFSQPAPAPLVLRVDNATGAVDVVTTLREHESSYGEVVDTYWLNQYVLNREAYDYNTIQMNYDTTALLSAPAVQQDYYKLFDGSNARDRVLGNKARITVRVRSIQPNGRGQATVRFTTQQHNSNGTVEAPQHQIATIGYTYIGAPMRSSDRLLNPLGFQVTSYRADPEILNN</sequence>
<gene>
    <name evidence="8" type="primary">trwG</name>
    <name evidence="8" type="ORF">R7K_017</name>
</gene>
<feature type="domain" description="Bacterial virulence protein VirB8" evidence="7">
    <location>
        <begin position="54"/>
        <end position="257"/>
    </location>
</feature>
<protein>
    <submittedName>
        <fullName evidence="8">Conjugal transfer protein</fullName>
    </submittedName>
</protein>
<evidence type="ECO:0000256" key="3">
    <source>
        <dbReference type="ARBA" id="ARBA00022989"/>
    </source>
</evidence>
<name>B2G2P4_PRORE</name>